<name>A0A0A2GQL5_9FLAO</name>
<dbReference type="EMBL" id="JSAQ01000001">
    <property type="protein sequence ID" value="KGO05584.1"/>
    <property type="molecule type" value="Genomic_DNA"/>
</dbReference>
<dbReference type="RefSeq" id="WP_021778853.1">
    <property type="nucleotide sequence ID" value="NZ_CP015125.1"/>
</dbReference>
<keyword evidence="3" id="KW-1185">Reference proteome</keyword>
<dbReference type="AlphaFoldDB" id="A0A0A2GQL5"/>
<feature type="signal peptide" evidence="1">
    <location>
        <begin position="1"/>
        <end position="20"/>
    </location>
</feature>
<protein>
    <recommendedName>
        <fullName evidence="4">DUF4890 domain-containing protein</fullName>
    </recommendedName>
</protein>
<proteinExistence type="predicted"/>
<keyword evidence="1" id="KW-0732">Signal</keyword>
<dbReference type="PATRIC" id="fig|1300343.5.peg.2334"/>
<evidence type="ECO:0000256" key="1">
    <source>
        <dbReference type="SAM" id="SignalP"/>
    </source>
</evidence>
<dbReference type="Proteomes" id="UP000030140">
    <property type="component" value="Unassembled WGS sequence"/>
</dbReference>
<evidence type="ECO:0000313" key="2">
    <source>
        <dbReference type="EMBL" id="KGO05584.1"/>
    </source>
</evidence>
<organism evidence="2 3">
    <name type="scientific">Dokdonia donghaensis DSW-1</name>
    <dbReference type="NCBI Taxonomy" id="1300343"/>
    <lineage>
        <taxon>Bacteria</taxon>
        <taxon>Pseudomonadati</taxon>
        <taxon>Bacteroidota</taxon>
        <taxon>Flavobacteriia</taxon>
        <taxon>Flavobacteriales</taxon>
        <taxon>Flavobacteriaceae</taxon>
        <taxon>Dokdonia</taxon>
    </lineage>
</organism>
<feature type="chain" id="PRO_5001987150" description="DUF4890 domain-containing protein" evidence="1">
    <location>
        <begin position="21"/>
        <end position="110"/>
    </location>
</feature>
<sequence length="110" mass="12064">MKSIVTLAIVAFLGMTTVQAQKVANAPVQKEQVSQIDMLAQKLNLTAEQKANVAKTLTGFKATEDRLKASNMNATDKQAALDKVASRKNGNLKTYLTDEQYAMYVKLTQL</sequence>
<evidence type="ECO:0008006" key="4">
    <source>
        <dbReference type="Google" id="ProtNLM"/>
    </source>
</evidence>
<accession>A0A0A2GQL5</accession>
<evidence type="ECO:0000313" key="3">
    <source>
        <dbReference type="Proteomes" id="UP000030140"/>
    </source>
</evidence>
<dbReference type="KEGG" id="ddo:I597_2314"/>
<reference evidence="2 3" key="1">
    <citation type="submission" date="2014-10" db="EMBL/GenBank/DDBJ databases">
        <title>Draft genome sequence of the proteorhodopsin-containing marine bacterium Dokdonia donghaensis.</title>
        <authorList>
            <person name="Gomez-Consarnau L."/>
            <person name="Gonzalez J.M."/>
            <person name="Riedel T."/>
            <person name="Jaenicke S."/>
            <person name="Wagner-Doebler I."/>
            <person name="Fuhrman J.A."/>
        </authorList>
    </citation>
    <scope>NUCLEOTIDE SEQUENCE [LARGE SCALE GENOMIC DNA]</scope>
    <source>
        <strain evidence="2 3">DSW-1</strain>
    </source>
</reference>
<comment type="caution">
    <text evidence="2">The sequence shown here is derived from an EMBL/GenBank/DDBJ whole genome shotgun (WGS) entry which is preliminary data.</text>
</comment>
<gene>
    <name evidence="2" type="ORF">NV36_01125</name>
</gene>
<dbReference type="OrthoDB" id="1446501at2"/>